<sequence length="78" mass="8698">MQGQFEIKDGREGAVHIEANTDGRARPVHLVVGHSMEPNDSSQWQEIWLTPDEAEAIGATLMAAGRMARETERLKRGR</sequence>
<dbReference type="EMBL" id="JBHRTR010000022">
    <property type="protein sequence ID" value="MFC3227354.1"/>
    <property type="molecule type" value="Genomic_DNA"/>
</dbReference>
<gene>
    <name evidence="2" type="ORF">ACFOGJ_08945</name>
</gene>
<protein>
    <submittedName>
        <fullName evidence="2">Uncharacterized protein</fullName>
    </submittedName>
</protein>
<name>A0ABV7KZ02_9PROT</name>
<dbReference type="RefSeq" id="WP_379899519.1">
    <property type="nucleotide sequence ID" value="NZ_JBHRTR010000022.1"/>
</dbReference>
<comment type="caution">
    <text evidence="2">The sequence shown here is derived from an EMBL/GenBank/DDBJ whole genome shotgun (WGS) entry which is preliminary data.</text>
</comment>
<accession>A0ABV7KZ02</accession>
<organism evidence="2 3">
    <name type="scientific">Marinibaculum pumilum</name>
    <dbReference type="NCBI Taxonomy" id="1766165"/>
    <lineage>
        <taxon>Bacteria</taxon>
        <taxon>Pseudomonadati</taxon>
        <taxon>Pseudomonadota</taxon>
        <taxon>Alphaproteobacteria</taxon>
        <taxon>Rhodospirillales</taxon>
        <taxon>Rhodospirillaceae</taxon>
        <taxon>Marinibaculum</taxon>
    </lineage>
</organism>
<keyword evidence="3" id="KW-1185">Reference proteome</keyword>
<feature type="region of interest" description="Disordered" evidence="1">
    <location>
        <begin position="1"/>
        <end position="21"/>
    </location>
</feature>
<dbReference type="Proteomes" id="UP001595528">
    <property type="component" value="Unassembled WGS sequence"/>
</dbReference>
<evidence type="ECO:0000313" key="3">
    <source>
        <dbReference type="Proteomes" id="UP001595528"/>
    </source>
</evidence>
<evidence type="ECO:0000313" key="2">
    <source>
        <dbReference type="EMBL" id="MFC3227354.1"/>
    </source>
</evidence>
<proteinExistence type="predicted"/>
<evidence type="ECO:0000256" key="1">
    <source>
        <dbReference type="SAM" id="MobiDB-lite"/>
    </source>
</evidence>
<reference evidence="3" key="1">
    <citation type="journal article" date="2019" name="Int. J. Syst. Evol. Microbiol.">
        <title>The Global Catalogue of Microorganisms (GCM) 10K type strain sequencing project: providing services to taxonomists for standard genome sequencing and annotation.</title>
        <authorList>
            <consortium name="The Broad Institute Genomics Platform"/>
            <consortium name="The Broad Institute Genome Sequencing Center for Infectious Disease"/>
            <person name="Wu L."/>
            <person name="Ma J."/>
        </authorList>
    </citation>
    <scope>NUCLEOTIDE SEQUENCE [LARGE SCALE GENOMIC DNA]</scope>
    <source>
        <strain evidence="3">KCTC 42964</strain>
    </source>
</reference>